<organism evidence="1 2">
    <name type="scientific">Noviherbaspirillum saxi</name>
    <dbReference type="NCBI Taxonomy" id="2320863"/>
    <lineage>
        <taxon>Bacteria</taxon>
        <taxon>Pseudomonadati</taxon>
        <taxon>Pseudomonadota</taxon>
        <taxon>Betaproteobacteria</taxon>
        <taxon>Burkholderiales</taxon>
        <taxon>Oxalobacteraceae</taxon>
        <taxon>Noviherbaspirillum</taxon>
    </lineage>
</organism>
<accession>A0A3A3FRU5</accession>
<dbReference type="RefSeq" id="WP_119768713.1">
    <property type="nucleotide sequence ID" value="NZ_QYUO01000001.1"/>
</dbReference>
<reference evidence="2" key="1">
    <citation type="submission" date="2018-09" db="EMBL/GenBank/DDBJ databases">
        <authorList>
            <person name="Zhu H."/>
        </authorList>
    </citation>
    <scope>NUCLEOTIDE SEQUENCE [LARGE SCALE GENOMIC DNA]</scope>
    <source>
        <strain evidence="2">K1R23-30</strain>
    </source>
</reference>
<sequence>MPVNASQLNAELAHDLQSGLGLTVINEFDHLQIVGMASILSLHIKGLGQLEYDVLRQVAYYFWDITGRDLNQVLNLLAEIEYIDLITSGSTITKVIPKIPHFDSVYSGIGEYLANQHLNEKEQLTLAILGELTNKPEKRNALIGRLGAEVKLFTGCERIVSESGLVLSKRARGQDILVSPTYFADNLDSVVDLAAAGGAKRIERILNLVGQSQGWPLSLIEKQGEVAGYKIDSHELNILKSLVGDGVLKPPSIKRPSANIELFIFTPRPGNIRLNAANRNIYEKAMGLVASIRKGQLLEERYRIKYPVALLQKLRNFKAVGANSEALVQYRNLVNLQVGKLVKVGSDRYQLQLIDTPENLRAVDEAIALIQTGQMKHSSVDEEARIALTQDEAYVQSLTSSANFRKMNKLELLDEEKSEVEQLLLDL</sequence>
<proteinExistence type="predicted"/>
<gene>
    <name evidence="1" type="ORF">D3871_09750</name>
</gene>
<evidence type="ECO:0000313" key="1">
    <source>
        <dbReference type="EMBL" id="RJF98766.1"/>
    </source>
</evidence>
<dbReference type="EMBL" id="QYUO01000001">
    <property type="protein sequence ID" value="RJF98766.1"/>
    <property type="molecule type" value="Genomic_DNA"/>
</dbReference>
<protein>
    <submittedName>
        <fullName evidence="1">Uncharacterized protein</fullName>
    </submittedName>
</protein>
<dbReference type="OrthoDB" id="7783360at2"/>
<evidence type="ECO:0000313" key="2">
    <source>
        <dbReference type="Proteomes" id="UP000265955"/>
    </source>
</evidence>
<dbReference type="AlphaFoldDB" id="A0A3A3FRU5"/>
<comment type="caution">
    <text evidence="1">The sequence shown here is derived from an EMBL/GenBank/DDBJ whole genome shotgun (WGS) entry which is preliminary data.</text>
</comment>
<dbReference type="Proteomes" id="UP000265955">
    <property type="component" value="Unassembled WGS sequence"/>
</dbReference>
<name>A0A3A3FRU5_9BURK</name>
<keyword evidence="2" id="KW-1185">Reference proteome</keyword>